<organism evidence="1">
    <name type="scientific">hydrothermal vent metagenome</name>
    <dbReference type="NCBI Taxonomy" id="652676"/>
    <lineage>
        <taxon>unclassified sequences</taxon>
        <taxon>metagenomes</taxon>
        <taxon>ecological metagenomes</taxon>
    </lineage>
</organism>
<accession>A0A1W1CDY5</accession>
<dbReference type="EMBL" id="FPHN01000159">
    <property type="protein sequence ID" value="SFV63947.1"/>
    <property type="molecule type" value="Genomic_DNA"/>
</dbReference>
<reference evidence="1" key="1">
    <citation type="submission" date="2016-10" db="EMBL/GenBank/DDBJ databases">
        <authorList>
            <person name="de Groot N.N."/>
        </authorList>
    </citation>
    <scope>NUCLEOTIDE SEQUENCE</scope>
</reference>
<evidence type="ECO:0008006" key="2">
    <source>
        <dbReference type="Google" id="ProtNLM"/>
    </source>
</evidence>
<dbReference type="AlphaFoldDB" id="A0A1W1CDY5"/>
<proteinExistence type="predicted"/>
<gene>
    <name evidence="1" type="ORF">MNB_SV-14-393</name>
</gene>
<sequence length="397" mass="44804">MKRIKLSITTIGVLFFINSASAIEMTDYKVIEGSYNEAYVNGALTVEDGNQDQTSYNGHVDADLKSIYTTAPYSLEYGLNGNLDFDRGANDNDDSEDGYSTTGYLNFDKYLKNDDTYFVYGGTDVGYRKTKTADDADDPYFKVKAGAGYGRMYDATPLAKAIRIVEDLTNYKIIKKPVSDEGMIALAKVIDLEDEYKSKYSLTEYKKYWYTDMEKALKESGAIEKDSLGAFGIVRINEILDLEKISARFHGWKVRGGVGQVISNYDGESESTTADAEFDYGLPVGYQSQFTERATISKVLDNDEAIDFQFENQMNYTYELSDRIDWENSFDIAFDKYNHGENVTSTGISTGFRYYLANRLTFDTTLSLTKTDGTNGNSIETPDWNTKLFTGVRYRLK</sequence>
<protein>
    <recommendedName>
        <fullName evidence="2">DUF481 domain-containing protein</fullName>
    </recommendedName>
</protein>
<name>A0A1W1CDY5_9ZZZZ</name>
<evidence type="ECO:0000313" key="1">
    <source>
        <dbReference type="EMBL" id="SFV63947.1"/>
    </source>
</evidence>